<dbReference type="Proteomes" id="UP000824120">
    <property type="component" value="Chromosome 2"/>
</dbReference>
<comment type="caution">
    <text evidence="2">The sequence shown here is derived from an EMBL/GenBank/DDBJ whole genome shotgun (WGS) entry which is preliminary data.</text>
</comment>
<keyword evidence="3" id="KW-1185">Reference proteome</keyword>
<protein>
    <submittedName>
        <fullName evidence="2">Uncharacterized protein</fullName>
    </submittedName>
</protein>
<feature type="compositionally biased region" description="Basic and acidic residues" evidence="1">
    <location>
        <begin position="14"/>
        <end position="29"/>
    </location>
</feature>
<gene>
    <name evidence="2" type="ORF">H5410_007065</name>
</gene>
<organism evidence="2 3">
    <name type="scientific">Solanum commersonii</name>
    <name type="common">Commerson's wild potato</name>
    <name type="synonym">Commerson's nightshade</name>
    <dbReference type="NCBI Taxonomy" id="4109"/>
    <lineage>
        <taxon>Eukaryota</taxon>
        <taxon>Viridiplantae</taxon>
        <taxon>Streptophyta</taxon>
        <taxon>Embryophyta</taxon>
        <taxon>Tracheophyta</taxon>
        <taxon>Spermatophyta</taxon>
        <taxon>Magnoliopsida</taxon>
        <taxon>eudicotyledons</taxon>
        <taxon>Gunneridae</taxon>
        <taxon>Pentapetalae</taxon>
        <taxon>asterids</taxon>
        <taxon>lamiids</taxon>
        <taxon>Solanales</taxon>
        <taxon>Solanaceae</taxon>
        <taxon>Solanoideae</taxon>
        <taxon>Solaneae</taxon>
        <taxon>Solanum</taxon>
    </lineage>
</organism>
<dbReference type="EMBL" id="JACXVP010000002">
    <property type="protein sequence ID" value="KAG5621847.1"/>
    <property type="molecule type" value="Genomic_DNA"/>
</dbReference>
<name>A0A9J6AD35_SOLCO</name>
<evidence type="ECO:0000256" key="1">
    <source>
        <dbReference type="SAM" id="MobiDB-lite"/>
    </source>
</evidence>
<evidence type="ECO:0000313" key="2">
    <source>
        <dbReference type="EMBL" id="KAG5621847.1"/>
    </source>
</evidence>
<accession>A0A9J6AD35</accession>
<sequence>MRLIEDESREEEIEGYKSSDTDTNENHPIEEDDMKEYYSKNQFPFQSDSKTQLPELFDSSWLPQFEYSLDPVTNKHPPAPVVELPDVEVEDNIPGHTEFMDTVSPDENDHKRSQWHLQNIDILYPLQNLLL</sequence>
<evidence type="ECO:0000313" key="3">
    <source>
        <dbReference type="Proteomes" id="UP000824120"/>
    </source>
</evidence>
<dbReference type="AlphaFoldDB" id="A0A9J6AD35"/>
<feature type="region of interest" description="Disordered" evidence="1">
    <location>
        <begin position="1"/>
        <end position="31"/>
    </location>
</feature>
<reference evidence="2 3" key="1">
    <citation type="submission" date="2020-09" db="EMBL/GenBank/DDBJ databases">
        <title>De no assembly of potato wild relative species, Solanum commersonii.</title>
        <authorList>
            <person name="Cho K."/>
        </authorList>
    </citation>
    <scope>NUCLEOTIDE SEQUENCE [LARGE SCALE GENOMIC DNA]</scope>
    <source>
        <strain evidence="2">LZ3.2</strain>
        <tissue evidence="2">Leaf</tissue>
    </source>
</reference>
<proteinExistence type="predicted"/>